<dbReference type="InterPro" id="IPR002575">
    <property type="entry name" value="Aminoglycoside_PTrfase"/>
</dbReference>
<name>A0ABV9I7H2_9DEIO</name>
<evidence type="ECO:0000313" key="3">
    <source>
        <dbReference type="Proteomes" id="UP001595952"/>
    </source>
</evidence>
<dbReference type="Pfam" id="PF01636">
    <property type="entry name" value="APH"/>
    <property type="match status" value="1"/>
</dbReference>
<gene>
    <name evidence="2" type="ORF">ACFO0D_04730</name>
</gene>
<sequence length="277" mass="29778">MTDLRRLARWLDAELLRAWPLTGGVSAQVTALEVRQGGQIRRLVVRAYGERDLKRRPDLAALEDALLGQLNAAGVPVPRPVFQTSGVLVTTFVEGVGGVEAPADPLALADVLAQIHAVPVAGLALAPLPAPGPPSASPDESLSESRIRAALAGWPPAPAASVLLHGDFWPGNTLWHGGRLAAVIDWEDAALDDPLADVGNARLELLWAQGEAAMQAFTRRYARQTDQDLRHLPYWDLRAALRPCGRLHTWGLDPATLAQMRARHTTFVRQALAESGA</sequence>
<dbReference type="RefSeq" id="WP_380060655.1">
    <property type="nucleotide sequence ID" value="NZ_JBHSEI010000001.1"/>
</dbReference>
<comment type="caution">
    <text evidence="2">The sequence shown here is derived from an EMBL/GenBank/DDBJ whole genome shotgun (WGS) entry which is preliminary data.</text>
</comment>
<dbReference type="InterPro" id="IPR051678">
    <property type="entry name" value="AGP_Transferase"/>
</dbReference>
<dbReference type="SUPFAM" id="SSF56112">
    <property type="entry name" value="Protein kinase-like (PK-like)"/>
    <property type="match status" value="1"/>
</dbReference>
<reference evidence="3" key="1">
    <citation type="journal article" date="2019" name="Int. J. Syst. Evol. Microbiol.">
        <title>The Global Catalogue of Microorganisms (GCM) 10K type strain sequencing project: providing services to taxonomists for standard genome sequencing and annotation.</title>
        <authorList>
            <consortium name="The Broad Institute Genomics Platform"/>
            <consortium name="The Broad Institute Genome Sequencing Center for Infectious Disease"/>
            <person name="Wu L."/>
            <person name="Ma J."/>
        </authorList>
    </citation>
    <scope>NUCLEOTIDE SEQUENCE [LARGE SCALE GENOMIC DNA]</scope>
    <source>
        <strain evidence="3">CCUG 55995</strain>
    </source>
</reference>
<dbReference type="EMBL" id="JBHSEI010000001">
    <property type="protein sequence ID" value="MFC4637645.1"/>
    <property type="molecule type" value="Genomic_DNA"/>
</dbReference>
<feature type="domain" description="Aminoglycoside phosphotransferase" evidence="1">
    <location>
        <begin position="20"/>
        <end position="224"/>
    </location>
</feature>
<dbReference type="Gene3D" id="3.90.1200.10">
    <property type="match status" value="1"/>
</dbReference>
<protein>
    <submittedName>
        <fullName evidence="2">Phosphotransferase family protein</fullName>
    </submittedName>
</protein>
<evidence type="ECO:0000313" key="2">
    <source>
        <dbReference type="EMBL" id="MFC4637645.1"/>
    </source>
</evidence>
<dbReference type="Proteomes" id="UP001595952">
    <property type="component" value="Unassembled WGS sequence"/>
</dbReference>
<evidence type="ECO:0000259" key="1">
    <source>
        <dbReference type="Pfam" id="PF01636"/>
    </source>
</evidence>
<keyword evidence="3" id="KW-1185">Reference proteome</keyword>
<accession>A0ABV9I7H2</accession>
<proteinExistence type="predicted"/>
<dbReference type="InterPro" id="IPR011009">
    <property type="entry name" value="Kinase-like_dom_sf"/>
</dbReference>
<organism evidence="2 3">
    <name type="scientific">Deinococcus hohokamensis</name>
    <dbReference type="NCBI Taxonomy" id="309883"/>
    <lineage>
        <taxon>Bacteria</taxon>
        <taxon>Thermotogati</taxon>
        <taxon>Deinococcota</taxon>
        <taxon>Deinococci</taxon>
        <taxon>Deinococcales</taxon>
        <taxon>Deinococcaceae</taxon>
        <taxon>Deinococcus</taxon>
    </lineage>
</organism>
<dbReference type="PANTHER" id="PTHR21310">
    <property type="entry name" value="AMINOGLYCOSIDE PHOSPHOTRANSFERASE-RELATED-RELATED"/>
    <property type="match status" value="1"/>
</dbReference>